<dbReference type="GO" id="GO:0009055">
    <property type="term" value="F:electron transfer activity"/>
    <property type="evidence" value="ECO:0007669"/>
    <property type="project" value="InterPro"/>
</dbReference>
<dbReference type="GO" id="GO:0020037">
    <property type="term" value="F:heme binding"/>
    <property type="evidence" value="ECO:0007669"/>
    <property type="project" value="InterPro"/>
</dbReference>
<dbReference type="InterPro" id="IPR009056">
    <property type="entry name" value="Cyt_c-like_dom"/>
</dbReference>
<proteinExistence type="predicted"/>
<keyword evidence="1 4" id="KW-0349">Heme</keyword>
<gene>
    <name evidence="6" type="ORF">EWM57_03765</name>
</gene>
<evidence type="ECO:0000256" key="1">
    <source>
        <dbReference type="ARBA" id="ARBA00022617"/>
    </source>
</evidence>
<dbReference type="SUPFAM" id="SSF46626">
    <property type="entry name" value="Cytochrome c"/>
    <property type="match status" value="1"/>
</dbReference>
<evidence type="ECO:0000313" key="7">
    <source>
        <dbReference type="Proteomes" id="UP000294155"/>
    </source>
</evidence>
<reference evidence="6 7" key="1">
    <citation type="submission" date="2019-02" db="EMBL/GenBank/DDBJ databases">
        <title>Bacterial novel species isolated from soil.</title>
        <authorList>
            <person name="Jung H.-Y."/>
        </authorList>
    </citation>
    <scope>NUCLEOTIDE SEQUENCE [LARGE SCALE GENOMIC DNA]</scope>
    <source>
        <strain evidence="6 7">1-3-3-3</strain>
    </source>
</reference>
<keyword evidence="2 4" id="KW-0479">Metal-binding</keyword>
<dbReference type="Gene3D" id="1.10.760.10">
    <property type="entry name" value="Cytochrome c-like domain"/>
    <property type="match status" value="1"/>
</dbReference>
<evidence type="ECO:0000256" key="2">
    <source>
        <dbReference type="ARBA" id="ARBA00022723"/>
    </source>
</evidence>
<dbReference type="OrthoDB" id="2827525at2"/>
<comment type="caution">
    <text evidence="6">The sequence shown here is derived from an EMBL/GenBank/DDBJ whole genome shotgun (WGS) entry which is preliminary data.</text>
</comment>
<sequence>MVLVLGVIGAVLYRSLDWLQTPPAQLALSNEVPAAAATDTLPAPAAARPEQLKAIAAGDALFKGNCAQCHAVNDVVVGPALAGITKRRPLSWLVPWVKNSGKVVASGDEYAVKIFAQFQKQQMPSFQLSARQIEDIMAYIESEEGRATAVAGVVALRD</sequence>
<keyword evidence="3 4" id="KW-0408">Iron</keyword>
<organism evidence="6 7">
    <name type="scientific">Hymenobacter persicinus</name>
    <dbReference type="NCBI Taxonomy" id="2025506"/>
    <lineage>
        <taxon>Bacteria</taxon>
        <taxon>Pseudomonadati</taxon>
        <taxon>Bacteroidota</taxon>
        <taxon>Cytophagia</taxon>
        <taxon>Cytophagales</taxon>
        <taxon>Hymenobacteraceae</taxon>
        <taxon>Hymenobacter</taxon>
    </lineage>
</organism>
<dbReference type="InterPro" id="IPR036909">
    <property type="entry name" value="Cyt_c-like_dom_sf"/>
</dbReference>
<evidence type="ECO:0000313" key="6">
    <source>
        <dbReference type="EMBL" id="RYU82900.1"/>
    </source>
</evidence>
<keyword evidence="7" id="KW-1185">Reference proteome</keyword>
<accession>A0A4Q5LF47</accession>
<feature type="domain" description="Cytochrome c" evidence="5">
    <location>
        <begin position="53"/>
        <end position="144"/>
    </location>
</feature>
<dbReference type="GO" id="GO:0046872">
    <property type="term" value="F:metal ion binding"/>
    <property type="evidence" value="ECO:0007669"/>
    <property type="project" value="UniProtKB-KW"/>
</dbReference>
<dbReference type="Proteomes" id="UP000294155">
    <property type="component" value="Unassembled WGS sequence"/>
</dbReference>
<evidence type="ECO:0000259" key="5">
    <source>
        <dbReference type="PROSITE" id="PS51007"/>
    </source>
</evidence>
<protein>
    <submittedName>
        <fullName evidence="6">C-type cytochrome</fullName>
    </submittedName>
</protein>
<name>A0A4Q5LF47_9BACT</name>
<dbReference type="AlphaFoldDB" id="A0A4Q5LF47"/>
<evidence type="ECO:0000256" key="4">
    <source>
        <dbReference type="PROSITE-ProRule" id="PRU00433"/>
    </source>
</evidence>
<dbReference type="PROSITE" id="PS51007">
    <property type="entry name" value="CYTC"/>
    <property type="match status" value="1"/>
</dbReference>
<dbReference type="Pfam" id="PF00034">
    <property type="entry name" value="Cytochrom_C"/>
    <property type="match status" value="1"/>
</dbReference>
<dbReference type="EMBL" id="SEWE01000005">
    <property type="protein sequence ID" value="RYU82900.1"/>
    <property type="molecule type" value="Genomic_DNA"/>
</dbReference>
<evidence type="ECO:0000256" key="3">
    <source>
        <dbReference type="ARBA" id="ARBA00023004"/>
    </source>
</evidence>